<proteinExistence type="predicted"/>
<dbReference type="Proteomes" id="UP001527882">
    <property type="component" value="Unassembled WGS sequence"/>
</dbReference>
<evidence type="ECO:0000313" key="2">
    <source>
        <dbReference type="EMBL" id="MCZ8516965.1"/>
    </source>
</evidence>
<organism evidence="2 3">
    <name type="scientific">Paenibacillus gyeongsangnamensis</name>
    <dbReference type="NCBI Taxonomy" id="3388067"/>
    <lineage>
        <taxon>Bacteria</taxon>
        <taxon>Bacillati</taxon>
        <taxon>Bacillota</taxon>
        <taxon>Bacilli</taxon>
        <taxon>Bacillales</taxon>
        <taxon>Paenibacillaceae</taxon>
        <taxon>Paenibacillus</taxon>
    </lineage>
</organism>
<dbReference type="SUPFAM" id="SSF53850">
    <property type="entry name" value="Periplasmic binding protein-like II"/>
    <property type="match status" value="1"/>
</dbReference>
<feature type="signal peptide" evidence="1">
    <location>
        <begin position="1"/>
        <end position="21"/>
    </location>
</feature>
<dbReference type="Pfam" id="PF13416">
    <property type="entry name" value="SBP_bac_8"/>
    <property type="match status" value="1"/>
</dbReference>
<name>A0ABT4QJE5_9BACL</name>
<keyword evidence="3" id="KW-1185">Reference proteome</keyword>
<evidence type="ECO:0000313" key="3">
    <source>
        <dbReference type="Proteomes" id="UP001527882"/>
    </source>
</evidence>
<sequence length="429" mass="47820">MKRKLLWMGFVFMIFTGIILAGCSHTNAPKSDAGQKTGDDSKPVSNSLLDAKWNDVLAQAKGQTVNMYMWGGSDSINRYIDEWVAPRLKKEADVTLKRVPMNDTKDIINKLLADKQAGKKDGSIDIMWINGENFKAAKDNSLLWGSFASKLPNENQYVDVKAPDVASDFGLPTDGTEAPWGKAQFVFAYDSDKLKNPPKSMKELLEWTKKNPGKFTYPAPPDFTGSAFIRHVIYEQTGGYEPYMKANVDEKTMNDKTKPAWDFLNELKPYLWREGKTYPESVAKLDQLYGNGEVWMTMSYDPSSAASQVKKGAFPKSTRTFVLEKGTLSNTHYLSIPFNSVHLAGAMAAINFLLSPDAQIAKADPANWGDFTALDPKKLSADDQKRLASIDRGEATLPIDVLASHRVPETPAAYVDEFEKEWTQNVAKK</sequence>
<dbReference type="InterPro" id="IPR027020">
    <property type="entry name" value="YnjB"/>
</dbReference>
<comment type="caution">
    <text evidence="2">The sequence shown here is derived from an EMBL/GenBank/DDBJ whole genome shotgun (WGS) entry which is preliminary data.</text>
</comment>
<dbReference type="Gene3D" id="3.40.190.10">
    <property type="entry name" value="Periplasmic binding protein-like II"/>
    <property type="match status" value="2"/>
</dbReference>
<protein>
    <submittedName>
        <fullName evidence="2">ABC transporter substrate-binding protein</fullName>
    </submittedName>
</protein>
<feature type="chain" id="PRO_5046704179" evidence="1">
    <location>
        <begin position="22"/>
        <end position="429"/>
    </location>
</feature>
<dbReference type="PROSITE" id="PS51257">
    <property type="entry name" value="PROKAR_LIPOPROTEIN"/>
    <property type="match status" value="1"/>
</dbReference>
<dbReference type="InterPro" id="IPR006059">
    <property type="entry name" value="SBP"/>
</dbReference>
<dbReference type="EMBL" id="JAQAGZ010000029">
    <property type="protein sequence ID" value="MCZ8516965.1"/>
    <property type="molecule type" value="Genomic_DNA"/>
</dbReference>
<dbReference type="PIRSF" id="PIRSF029172">
    <property type="entry name" value="UCP029172_ABC_sbc_YnjB"/>
    <property type="match status" value="1"/>
</dbReference>
<dbReference type="PANTHER" id="PTHR42779:SF1">
    <property type="entry name" value="PROTEIN YNJB"/>
    <property type="match status" value="1"/>
</dbReference>
<reference evidence="2 3" key="1">
    <citation type="submission" date="2022-12" db="EMBL/GenBank/DDBJ databases">
        <title>Draft genome sequence of Paenibacillus sp. dW9.</title>
        <authorList>
            <person name="Choi E.-W."/>
            <person name="Kim D.-U."/>
        </authorList>
    </citation>
    <scope>NUCLEOTIDE SEQUENCE [LARGE SCALE GENOMIC DNA]</scope>
    <source>
        <strain evidence="3">dW9</strain>
    </source>
</reference>
<dbReference type="NCBIfam" id="NF008633">
    <property type="entry name" value="PRK11622.1"/>
    <property type="match status" value="1"/>
</dbReference>
<gene>
    <name evidence="2" type="ORF">O9H85_32335</name>
</gene>
<dbReference type="PANTHER" id="PTHR42779">
    <property type="entry name" value="PROTEIN YNJB"/>
    <property type="match status" value="1"/>
</dbReference>
<accession>A0ABT4QJE5</accession>
<dbReference type="RefSeq" id="WP_269885498.1">
    <property type="nucleotide sequence ID" value="NZ_JAQAGZ010000029.1"/>
</dbReference>
<keyword evidence="1" id="KW-0732">Signal</keyword>
<evidence type="ECO:0000256" key="1">
    <source>
        <dbReference type="SAM" id="SignalP"/>
    </source>
</evidence>